<dbReference type="InParanoid" id="A0A6P8ZYC3"/>
<keyword evidence="1" id="KW-0472">Membrane</keyword>
<protein>
    <submittedName>
        <fullName evidence="3">Uncharacterized protein LOC117650895</fullName>
    </submittedName>
</protein>
<dbReference type="RefSeq" id="XP_034250427.1">
    <property type="nucleotide sequence ID" value="XM_034394536.1"/>
</dbReference>
<dbReference type="AlphaFoldDB" id="A0A6P8ZYC3"/>
<gene>
    <name evidence="3" type="primary">LOC117650895</name>
</gene>
<reference evidence="3" key="1">
    <citation type="submission" date="2025-08" db="UniProtKB">
        <authorList>
            <consortium name="RefSeq"/>
        </authorList>
    </citation>
    <scope>IDENTIFICATION</scope>
    <source>
        <tissue evidence="3">Total insect</tissue>
    </source>
</reference>
<evidence type="ECO:0000256" key="1">
    <source>
        <dbReference type="SAM" id="Phobius"/>
    </source>
</evidence>
<evidence type="ECO:0000313" key="3">
    <source>
        <dbReference type="RefSeq" id="XP_034250427.1"/>
    </source>
</evidence>
<accession>A0A6P8ZYC3</accession>
<sequence length="175" mass="19220">MYVEAGIVINSEAMSWRGAVTHVSFEQSLDRRIEAVTNGTASMLLKKSSLLFVLPRALKGVHKLSEEGQFMTSKFLAKAGSPVAKVIRVTLSRFYAAGLNPQLVSLFENKEDTRQYVMERETARREPSVSPLGLVQLWVCFVLLAGGLLAATITFSGELLVFRLQTGSFSPHPSS</sequence>
<keyword evidence="1" id="KW-1133">Transmembrane helix</keyword>
<feature type="transmembrane region" description="Helical" evidence="1">
    <location>
        <begin position="134"/>
        <end position="155"/>
    </location>
</feature>
<name>A0A6P8ZYC3_THRPL</name>
<dbReference type="KEGG" id="tpal:117650895"/>
<dbReference type="Proteomes" id="UP000515158">
    <property type="component" value="Unplaced"/>
</dbReference>
<proteinExistence type="predicted"/>
<dbReference type="GeneID" id="117650895"/>
<organism evidence="3">
    <name type="scientific">Thrips palmi</name>
    <name type="common">Melon thrips</name>
    <dbReference type="NCBI Taxonomy" id="161013"/>
    <lineage>
        <taxon>Eukaryota</taxon>
        <taxon>Metazoa</taxon>
        <taxon>Ecdysozoa</taxon>
        <taxon>Arthropoda</taxon>
        <taxon>Hexapoda</taxon>
        <taxon>Insecta</taxon>
        <taxon>Pterygota</taxon>
        <taxon>Neoptera</taxon>
        <taxon>Paraneoptera</taxon>
        <taxon>Thysanoptera</taxon>
        <taxon>Terebrantia</taxon>
        <taxon>Thripoidea</taxon>
        <taxon>Thripidae</taxon>
        <taxon>Thrips</taxon>
    </lineage>
</organism>
<keyword evidence="2" id="KW-1185">Reference proteome</keyword>
<evidence type="ECO:0000313" key="2">
    <source>
        <dbReference type="Proteomes" id="UP000515158"/>
    </source>
</evidence>
<keyword evidence="1" id="KW-0812">Transmembrane</keyword>